<sequence length="238" mass="25634">MNVDRLNLLIDIYGTQANLSDKIGKPAAQISQWVGGYRNMSTSTKRQIEAALDLQTGWLDTPIDSNAVASDIQSIAQVESNVSAVGQIVGWSDDTPPDPEEFALVPFYKDVALAAGNGSTTEDDHNGFKLAFAKSTLRKCSVQEDKAVCVSVSGDSMEPVLPDGATVGVDTGSRHIKDGQMYAIRHGDLLRVKVLRKNANGTVRIISFNSEAYPEEVAALGEEVDIIGRVFSSMVIYP</sequence>
<keyword evidence="5" id="KW-0456">Lyase</keyword>
<dbReference type="PANTHER" id="PTHR40661">
    <property type="match status" value="1"/>
</dbReference>
<gene>
    <name evidence="5" type="ORF">H3L94_04325</name>
</gene>
<evidence type="ECO:0000259" key="4">
    <source>
        <dbReference type="PROSITE" id="PS50943"/>
    </source>
</evidence>
<dbReference type="CDD" id="cd00093">
    <property type="entry name" value="HTH_XRE"/>
    <property type="match status" value="1"/>
</dbReference>
<feature type="domain" description="HTH cro/C1-type" evidence="4">
    <location>
        <begin position="15"/>
        <end position="59"/>
    </location>
</feature>
<dbReference type="Proteomes" id="UP000514752">
    <property type="component" value="Chromosome"/>
</dbReference>
<name>A0A7D7NB06_9NEIS</name>
<evidence type="ECO:0000256" key="2">
    <source>
        <dbReference type="ARBA" id="ARBA00023125"/>
    </source>
</evidence>
<dbReference type="GO" id="GO:0016829">
    <property type="term" value="F:lyase activity"/>
    <property type="evidence" value="ECO:0007669"/>
    <property type="project" value="UniProtKB-KW"/>
</dbReference>
<dbReference type="InterPro" id="IPR036286">
    <property type="entry name" value="LexA/Signal_pep-like_sf"/>
</dbReference>
<dbReference type="Pfam" id="PF00717">
    <property type="entry name" value="Peptidase_S24"/>
    <property type="match status" value="1"/>
</dbReference>
<dbReference type="EMBL" id="CP059567">
    <property type="protein sequence ID" value="QMT41597.1"/>
    <property type="molecule type" value="Genomic_DNA"/>
</dbReference>
<proteinExistence type="predicted"/>
<dbReference type="InterPro" id="IPR039418">
    <property type="entry name" value="LexA-like"/>
</dbReference>
<evidence type="ECO:0000313" key="5">
    <source>
        <dbReference type="EMBL" id="QMT41597.1"/>
    </source>
</evidence>
<dbReference type="GO" id="GO:0003677">
    <property type="term" value="F:DNA binding"/>
    <property type="evidence" value="ECO:0007669"/>
    <property type="project" value="UniProtKB-KW"/>
</dbReference>
<dbReference type="Gene3D" id="2.10.109.10">
    <property type="entry name" value="Umud Fragment, subunit A"/>
    <property type="match status" value="1"/>
</dbReference>
<keyword evidence="3" id="KW-0804">Transcription</keyword>
<accession>A0A7D7NB06</accession>
<organism evidence="5 6">
    <name type="scientific">Neisseria shayeganii</name>
    <dbReference type="NCBI Taxonomy" id="607712"/>
    <lineage>
        <taxon>Bacteria</taxon>
        <taxon>Pseudomonadati</taxon>
        <taxon>Pseudomonadota</taxon>
        <taxon>Betaproteobacteria</taxon>
        <taxon>Neisseriales</taxon>
        <taxon>Neisseriaceae</taxon>
        <taxon>Neisseria</taxon>
    </lineage>
</organism>
<dbReference type="CDD" id="cd06529">
    <property type="entry name" value="S24_LexA-like"/>
    <property type="match status" value="1"/>
</dbReference>
<dbReference type="AlphaFoldDB" id="A0A7D7NB06"/>
<evidence type="ECO:0000313" key="6">
    <source>
        <dbReference type="Proteomes" id="UP000514752"/>
    </source>
</evidence>
<dbReference type="SUPFAM" id="SSF47413">
    <property type="entry name" value="lambda repressor-like DNA-binding domains"/>
    <property type="match status" value="1"/>
</dbReference>
<dbReference type="InterPro" id="IPR010982">
    <property type="entry name" value="Lambda_DNA-bd_dom_sf"/>
</dbReference>
<protein>
    <submittedName>
        <fullName evidence="5">Chromophore lyase</fullName>
    </submittedName>
</protein>
<dbReference type="PROSITE" id="PS50943">
    <property type="entry name" value="HTH_CROC1"/>
    <property type="match status" value="1"/>
</dbReference>
<reference evidence="5 6" key="1">
    <citation type="submission" date="2020-07" db="EMBL/GenBank/DDBJ databases">
        <title>Genomic diversity of species in the Neisseriaceae family.</title>
        <authorList>
            <person name="Vincent A.T."/>
            <person name="Bernet E."/>
            <person name="Veyrier F.J."/>
        </authorList>
    </citation>
    <scope>NUCLEOTIDE SEQUENCE [LARGE SCALE GENOMIC DNA]</scope>
    <source>
        <strain evidence="5 6">DSM 22244</strain>
    </source>
</reference>
<dbReference type="InterPro" id="IPR001387">
    <property type="entry name" value="Cro/C1-type_HTH"/>
</dbReference>
<dbReference type="KEGG" id="nsg:H3L94_04325"/>
<keyword evidence="1" id="KW-0805">Transcription regulation</keyword>
<evidence type="ECO:0000256" key="1">
    <source>
        <dbReference type="ARBA" id="ARBA00023015"/>
    </source>
</evidence>
<dbReference type="SUPFAM" id="SSF51306">
    <property type="entry name" value="LexA/Signal peptidase"/>
    <property type="match status" value="1"/>
</dbReference>
<dbReference type="InterPro" id="IPR015927">
    <property type="entry name" value="Peptidase_S24_S26A/B/C"/>
</dbReference>
<keyword evidence="2" id="KW-0238">DNA-binding</keyword>
<evidence type="ECO:0000256" key="3">
    <source>
        <dbReference type="ARBA" id="ARBA00023163"/>
    </source>
</evidence>
<dbReference type="PANTHER" id="PTHR40661:SF2">
    <property type="entry name" value="HTH-TYPE TRANSCRIPTIONAL REGULATOR PRTR"/>
    <property type="match status" value="1"/>
</dbReference>